<evidence type="ECO:0000259" key="1">
    <source>
        <dbReference type="Pfam" id="PF18029"/>
    </source>
</evidence>
<dbReference type="OrthoDB" id="1645442at2"/>
<proteinExistence type="predicted"/>
<dbReference type="EMBL" id="VDFR01000065">
    <property type="protein sequence ID" value="TNC45880.1"/>
    <property type="molecule type" value="Genomic_DNA"/>
</dbReference>
<comment type="caution">
    <text evidence="2">The sequence shown here is derived from an EMBL/GenBank/DDBJ whole genome shotgun (WGS) entry which is preliminary data.</text>
</comment>
<protein>
    <submittedName>
        <fullName evidence="2">Glyoxalase</fullName>
    </submittedName>
</protein>
<gene>
    <name evidence="2" type="ORF">FHE65_14290</name>
</gene>
<sequence>MIGRRHHLVIDAPDPRESAAFWSAVLGDPISYDDGDFVVVSADEETSGMAFQRAPGLVAPTWPDPEVAQQMHFDVMVDDVAEAGEAVLRLGARALGGDVYADPAGHPFCLIPRPTWAPPVQG</sequence>
<dbReference type="Gene3D" id="3.10.180.10">
    <property type="entry name" value="2,3-Dihydroxybiphenyl 1,2-Dioxygenase, domain 1"/>
    <property type="match status" value="1"/>
</dbReference>
<feature type="domain" description="Glyoxalase-like" evidence="1">
    <location>
        <begin position="8"/>
        <end position="111"/>
    </location>
</feature>
<dbReference type="InterPro" id="IPR041581">
    <property type="entry name" value="Glyoxalase_6"/>
</dbReference>
<dbReference type="PANTHER" id="PTHR35908:SF1">
    <property type="entry name" value="CONSERVED PROTEIN"/>
    <property type="match status" value="1"/>
</dbReference>
<dbReference type="SUPFAM" id="SSF54593">
    <property type="entry name" value="Glyoxalase/Bleomycin resistance protein/Dihydroxybiphenyl dioxygenase"/>
    <property type="match status" value="1"/>
</dbReference>
<dbReference type="Pfam" id="PF18029">
    <property type="entry name" value="Glyoxalase_6"/>
    <property type="match status" value="1"/>
</dbReference>
<reference evidence="2 3" key="1">
    <citation type="submission" date="2019-05" db="EMBL/GenBank/DDBJ databases">
        <title>Mumia sp. nov., isolated from the intestinal contents of plateau pika (Ochotona curzoniae) in the Qinghai-Tibet plateau of China.</title>
        <authorList>
            <person name="Tian Z."/>
        </authorList>
    </citation>
    <scope>NUCLEOTIDE SEQUENCE [LARGE SCALE GENOMIC DNA]</scope>
    <source>
        <strain evidence="3">527</strain>
    </source>
</reference>
<dbReference type="PANTHER" id="PTHR35908">
    <property type="entry name" value="HYPOTHETICAL FUSION PROTEIN"/>
    <property type="match status" value="1"/>
</dbReference>
<dbReference type="Proteomes" id="UP000306740">
    <property type="component" value="Unassembled WGS sequence"/>
</dbReference>
<dbReference type="RefSeq" id="WP_139106062.1">
    <property type="nucleotide sequence ID" value="NZ_VDFR01000065.1"/>
</dbReference>
<dbReference type="InterPro" id="IPR029068">
    <property type="entry name" value="Glyas_Bleomycin-R_OHBP_Dase"/>
</dbReference>
<dbReference type="AlphaFoldDB" id="A0A5C4MMJ5"/>
<evidence type="ECO:0000313" key="2">
    <source>
        <dbReference type="EMBL" id="TNC45880.1"/>
    </source>
</evidence>
<accession>A0A5C4MMJ5</accession>
<name>A0A5C4MMJ5_9ACTN</name>
<evidence type="ECO:0000313" key="3">
    <source>
        <dbReference type="Proteomes" id="UP000306740"/>
    </source>
</evidence>
<organism evidence="2 3">
    <name type="scientific">Mumia zhuanghuii</name>
    <dbReference type="NCBI Taxonomy" id="2585211"/>
    <lineage>
        <taxon>Bacteria</taxon>
        <taxon>Bacillati</taxon>
        <taxon>Actinomycetota</taxon>
        <taxon>Actinomycetes</taxon>
        <taxon>Propionibacteriales</taxon>
        <taxon>Nocardioidaceae</taxon>
        <taxon>Mumia</taxon>
    </lineage>
</organism>